<dbReference type="Proteomes" id="UP000187209">
    <property type="component" value="Unassembled WGS sequence"/>
</dbReference>
<comment type="caution">
    <text evidence="2">The sequence shown here is derived from an EMBL/GenBank/DDBJ whole genome shotgun (WGS) entry which is preliminary data.</text>
</comment>
<dbReference type="EMBL" id="MPUH01001561">
    <property type="protein sequence ID" value="OMJ67111.1"/>
    <property type="molecule type" value="Genomic_DNA"/>
</dbReference>
<proteinExistence type="predicted"/>
<evidence type="ECO:0000256" key="1">
    <source>
        <dbReference type="SAM" id="Coils"/>
    </source>
</evidence>
<keyword evidence="3" id="KW-1185">Reference proteome</keyword>
<sequence>MSAPQSPCMKSLTSFNSLESQIDLYKESLTMLENQNTKLLRENHELQSLLQEKSLQMQILQEKLTIFELSSKSPQSLPQKSNLLDVIENYQHKTTSKGKFDDLQFEFDDIEKIQNRIKAENNTLKRSLAKFEDLYPSMNKIANLIQRLYLAIQSFIRGDPLNVSFLISSPEKKYKTVGICEHFAEDINKTKEILEKIIESLTDYYAEKYGNENCCVF</sequence>
<dbReference type="AlphaFoldDB" id="A0A1R2ARF6"/>
<keyword evidence="1" id="KW-0175">Coiled coil</keyword>
<accession>A0A1R2ARF6</accession>
<name>A0A1R2ARF6_9CILI</name>
<gene>
    <name evidence="2" type="ORF">SteCoe_35807</name>
</gene>
<feature type="coiled-coil region" evidence="1">
    <location>
        <begin position="15"/>
        <end position="63"/>
    </location>
</feature>
<organism evidence="2 3">
    <name type="scientific">Stentor coeruleus</name>
    <dbReference type="NCBI Taxonomy" id="5963"/>
    <lineage>
        <taxon>Eukaryota</taxon>
        <taxon>Sar</taxon>
        <taxon>Alveolata</taxon>
        <taxon>Ciliophora</taxon>
        <taxon>Postciliodesmatophora</taxon>
        <taxon>Heterotrichea</taxon>
        <taxon>Heterotrichida</taxon>
        <taxon>Stentoridae</taxon>
        <taxon>Stentor</taxon>
    </lineage>
</organism>
<evidence type="ECO:0000313" key="2">
    <source>
        <dbReference type="EMBL" id="OMJ67111.1"/>
    </source>
</evidence>
<protein>
    <submittedName>
        <fullName evidence="2">Uncharacterized protein</fullName>
    </submittedName>
</protein>
<evidence type="ECO:0000313" key="3">
    <source>
        <dbReference type="Proteomes" id="UP000187209"/>
    </source>
</evidence>
<reference evidence="2 3" key="1">
    <citation type="submission" date="2016-11" db="EMBL/GenBank/DDBJ databases">
        <title>The macronuclear genome of Stentor coeruleus: a giant cell with tiny introns.</title>
        <authorList>
            <person name="Slabodnick M."/>
            <person name="Ruby J.G."/>
            <person name="Reiff S.B."/>
            <person name="Swart E.C."/>
            <person name="Gosai S."/>
            <person name="Prabakaran S."/>
            <person name="Witkowska E."/>
            <person name="Larue G.E."/>
            <person name="Fisher S."/>
            <person name="Freeman R.M."/>
            <person name="Gunawardena J."/>
            <person name="Chu W."/>
            <person name="Stover N.A."/>
            <person name="Gregory B.D."/>
            <person name="Nowacki M."/>
            <person name="Derisi J."/>
            <person name="Roy S.W."/>
            <person name="Marshall W.F."/>
            <person name="Sood P."/>
        </authorList>
    </citation>
    <scope>NUCLEOTIDE SEQUENCE [LARGE SCALE GENOMIC DNA]</scope>
    <source>
        <strain evidence="2">WM001</strain>
    </source>
</reference>